<name>A0ABM0TG62_CAMSA</name>
<feature type="compositionally biased region" description="Polar residues" evidence="1">
    <location>
        <begin position="37"/>
        <end position="51"/>
    </location>
</feature>
<evidence type="ECO:0000313" key="2">
    <source>
        <dbReference type="Proteomes" id="UP000694864"/>
    </source>
</evidence>
<feature type="region of interest" description="Disordered" evidence="1">
    <location>
        <begin position="1"/>
        <end position="127"/>
    </location>
</feature>
<feature type="compositionally biased region" description="Basic and acidic residues" evidence="1">
    <location>
        <begin position="96"/>
        <end position="106"/>
    </location>
</feature>
<accession>A0ABM0TG62</accession>
<feature type="compositionally biased region" description="Basic and acidic residues" evidence="1">
    <location>
        <begin position="1"/>
        <end position="18"/>
    </location>
</feature>
<evidence type="ECO:0000256" key="1">
    <source>
        <dbReference type="SAM" id="MobiDB-lite"/>
    </source>
</evidence>
<feature type="compositionally biased region" description="Basic and acidic residues" evidence="1">
    <location>
        <begin position="116"/>
        <end position="127"/>
    </location>
</feature>
<keyword evidence="2" id="KW-1185">Reference proteome</keyword>
<sequence>MRIDRHGGYGDRNQEKYSSRKGILYEKQNYKPAVNGASGTSWRMKNTTTKEAFQKDEGAVQVNGNKENPEVQASAKQKRTMDLEVDGETFSPKVPPVKEDNGDGNKETQVVVSHDGASKETEAPLKDIELEDEMIMDDEMIDNDDLLTEEDPPIDDYLREAGILYVSTEQGEHIEEGEEQIEAISQLSPVIKSKLRQPSKKAYARDRNKEKTIKDKDKVTAQHPPAVISQESTNPPGVDENMDKRRVSKNPEISGVASRKLNALRVRQSPKKKSGNGRTRSTAVPRNEVFPSAISKKSAAKPGSVVSQKPPSTHILPGIVKEREPT</sequence>
<protein>
    <submittedName>
        <fullName evidence="3">Uncharacterized protein LOC104710966</fullName>
    </submittedName>
</protein>
<dbReference type="Proteomes" id="UP000694864">
    <property type="component" value="Chromosome 9"/>
</dbReference>
<reference evidence="2" key="1">
    <citation type="journal article" date="2014" name="Nat. Commun.">
        <title>The emerging biofuel crop Camelina sativa retains a highly undifferentiated hexaploid genome structure.</title>
        <authorList>
            <person name="Kagale S."/>
            <person name="Koh C."/>
            <person name="Nixon J."/>
            <person name="Bollina V."/>
            <person name="Clarke W.E."/>
            <person name="Tuteja R."/>
            <person name="Spillane C."/>
            <person name="Robinson S.J."/>
            <person name="Links M.G."/>
            <person name="Clarke C."/>
            <person name="Higgins E.E."/>
            <person name="Huebert T."/>
            <person name="Sharpe A.G."/>
            <person name="Parkin I.A."/>
        </authorList>
    </citation>
    <scope>NUCLEOTIDE SEQUENCE [LARGE SCALE GENOMIC DNA]</scope>
    <source>
        <strain evidence="2">cv. DH55</strain>
    </source>
</reference>
<evidence type="ECO:0000313" key="3">
    <source>
        <dbReference type="RefSeq" id="XP_010425929.1"/>
    </source>
</evidence>
<dbReference type="GeneID" id="104710966"/>
<feature type="region of interest" description="Disordered" evidence="1">
    <location>
        <begin position="192"/>
        <end position="326"/>
    </location>
</feature>
<dbReference type="RefSeq" id="XP_010425929.1">
    <property type="nucleotide sequence ID" value="XM_010427627.2"/>
</dbReference>
<proteinExistence type="predicted"/>
<gene>
    <name evidence="3" type="primary">LOC104710966</name>
</gene>
<reference evidence="3" key="2">
    <citation type="submission" date="2025-08" db="UniProtKB">
        <authorList>
            <consortium name="RefSeq"/>
        </authorList>
    </citation>
    <scope>IDENTIFICATION</scope>
    <source>
        <tissue evidence="3">Leaf</tissue>
    </source>
</reference>
<organism evidence="2 3">
    <name type="scientific">Camelina sativa</name>
    <name type="common">False flax</name>
    <name type="synonym">Myagrum sativum</name>
    <dbReference type="NCBI Taxonomy" id="90675"/>
    <lineage>
        <taxon>Eukaryota</taxon>
        <taxon>Viridiplantae</taxon>
        <taxon>Streptophyta</taxon>
        <taxon>Embryophyta</taxon>
        <taxon>Tracheophyta</taxon>
        <taxon>Spermatophyta</taxon>
        <taxon>Magnoliopsida</taxon>
        <taxon>eudicotyledons</taxon>
        <taxon>Gunneridae</taxon>
        <taxon>Pentapetalae</taxon>
        <taxon>rosids</taxon>
        <taxon>malvids</taxon>
        <taxon>Brassicales</taxon>
        <taxon>Brassicaceae</taxon>
        <taxon>Camelineae</taxon>
        <taxon>Camelina</taxon>
    </lineage>
</organism>
<feature type="compositionally biased region" description="Basic and acidic residues" evidence="1">
    <location>
        <begin position="203"/>
        <end position="220"/>
    </location>
</feature>